<dbReference type="AlphaFoldDB" id="A0A7W7DAL6"/>
<evidence type="ECO:0000313" key="2">
    <source>
        <dbReference type="Proteomes" id="UP000542210"/>
    </source>
</evidence>
<proteinExistence type="predicted"/>
<dbReference type="RefSeq" id="WP_203959005.1">
    <property type="nucleotide sequence ID" value="NZ_BOOV01000007.1"/>
</dbReference>
<dbReference type="Proteomes" id="UP000542210">
    <property type="component" value="Unassembled WGS sequence"/>
</dbReference>
<evidence type="ECO:0000313" key="1">
    <source>
        <dbReference type="EMBL" id="MBB4701838.1"/>
    </source>
</evidence>
<accession>A0A7W7DAL6</accession>
<keyword evidence="2" id="KW-1185">Reference proteome</keyword>
<organism evidence="1 2">
    <name type="scientific">Sphaerisporangium siamense</name>
    <dbReference type="NCBI Taxonomy" id="795645"/>
    <lineage>
        <taxon>Bacteria</taxon>
        <taxon>Bacillati</taxon>
        <taxon>Actinomycetota</taxon>
        <taxon>Actinomycetes</taxon>
        <taxon>Streptosporangiales</taxon>
        <taxon>Streptosporangiaceae</taxon>
        <taxon>Sphaerisporangium</taxon>
    </lineage>
</organism>
<dbReference type="EMBL" id="JACHND010000001">
    <property type="protein sequence ID" value="MBB4701838.1"/>
    <property type="molecule type" value="Genomic_DNA"/>
</dbReference>
<gene>
    <name evidence="1" type="ORF">BJ982_003382</name>
</gene>
<reference evidence="1 2" key="1">
    <citation type="submission" date="2020-08" db="EMBL/GenBank/DDBJ databases">
        <title>Sequencing the genomes of 1000 actinobacteria strains.</title>
        <authorList>
            <person name="Klenk H.-P."/>
        </authorList>
    </citation>
    <scope>NUCLEOTIDE SEQUENCE [LARGE SCALE GENOMIC DNA]</scope>
    <source>
        <strain evidence="1 2">DSM 45784</strain>
    </source>
</reference>
<name>A0A7W7DAL6_9ACTN</name>
<sequence length="111" mass="10874">MLPIEPPLSLVRCLMPGSPAASRECRLAAEAHRSGKPHVVAPAVVPVVVPASAGNAATAHAMRAAPAAVPLLLTGQNQAGNAAVAGAAWAVPPPAAPLAVTPLKPKGAPPV</sequence>
<comment type="caution">
    <text evidence="1">The sequence shown here is derived from an EMBL/GenBank/DDBJ whole genome shotgun (WGS) entry which is preliminary data.</text>
</comment>
<protein>
    <submittedName>
        <fullName evidence="1">Uncharacterized protein</fullName>
    </submittedName>
</protein>